<organism evidence="1 2">
    <name type="scientific">Enemella dayhoffiae</name>
    <dbReference type="NCBI Taxonomy" id="2016507"/>
    <lineage>
        <taxon>Bacteria</taxon>
        <taxon>Bacillati</taxon>
        <taxon>Actinomycetota</taxon>
        <taxon>Actinomycetes</taxon>
        <taxon>Propionibacteriales</taxon>
        <taxon>Propionibacteriaceae</taxon>
        <taxon>Enemella</taxon>
    </lineage>
</organism>
<accession>A0A255H2Z2</accession>
<name>A0A255H2Z2_9ACTN</name>
<sequence length="236" mass="26029">MIDDWKWFWVNEEGRDRILRDEISGLHDEAAASAMRANRLASQVSQLQGSLDQRLTALSRAFDAYVEPGDIRTELGRLPDWSWTWAVVGRAFQDLQAGVPVEPLNLTAHRHPMAYACNAVIAVVSGTPAPELEAKANRGMRRAQLFIAAAAMAVGRADAVRDRLPELLINHRELDEPQAAVFCAVVAGAAGSDAPTELRPVIAPALDRADWGIGWPSANTIRPEVPFRLPRWRRPS</sequence>
<evidence type="ECO:0000313" key="1">
    <source>
        <dbReference type="EMBL" id="OYO22045.1"/>
    </source>
</evidence>
<reference evidence="1 2" key="1">
    <citation type="submission" date="2017-07" db="EMBL/GenBank/DDBJ databases">
        <title>Draft whole genome sequences of clinical Proprionibacteriaceae strains.</title>
        <authorList>
            <person name="Bernier A.-M."/>
            <person name="Bernard K."/>
            <person name="Domingo M.-C."/>
        </authorList>
    </citation>
    <scope>NUCLEOTIDE SEQUENCE [LARGE SCALE GENOMIC DNA]</scope>
    <source>
        <strain evidence="1 2">NML 130396</strain>
    </source>
</reference>
<dbReference type="OrthoDB" id="3725792at2"/>
<dbReference type="EMBL" id="NMVQ01000012">
    <property type="protein sequence ID" value="OYO22045.1"/>
    <property type="molecule type" value="Genomic_DNA"/>
</dbReference>
<proteinExistence type="predicted"/>
<dbReference type="AlphaFoldDB" id="A0A255H2Z2"/>
<comment type="caution">
    <text evidence="1">The sequence shown here is derived from an EMBL/GenBank/DDBJ whole genome shotgun (WGS) entry which is preliminary data.</text>
</comment>
<gene>
    <name evidence="1" type="ORF">CGZ93_08985</name>
</gene>
<protein>
    <submittedName>
        <fullName evidence="1">Uncharacterized protein</fullName>
    </submittedName>
</protein>
<dbReference type="Proteomes" id="UP000216311">
    <property type="component" value="Unassembled WGS sequence"/>
</dbReference>
<evidence type="ECO:0000313" key="2">
    <source>
        <dbReference type="Proteomes" id="UP000216311"/>
    </source>
</evidence>
<keyword evidence="2" id="KW-1185">Reference proteome</keyword>
<dbReference type="RefSeq" id="WP_094363787.1">
    <property type="nucleotide sequence ID" value="NZ_NMVQ01000012.1"/>
</dbReference>